<dbReference type="GO" id="GO:0050660">
    <property type="term" value="F:flavin adenine dinucleotide binding"/>
    <property type="evidence" value="ECO:0007669"/>
    <property type="project" value="InterPro"/>
</dbReference>
<dbReference type="Gene3D" id="3.30.465.10">
    <property type="match status" value="1"/>
</dbReference>
<keyword evidence="3" id="KW-0285">Flavoprotein</keyword>
<dbReference type="PANTHER" id="PTHR42973:SF39">
    <property type="entry name" value="FAD-BINDING PCMH-TYPE DOMAIN-CONTAINING PROTEIN"/>
    <property type="match status" value="1"/>
</dbReference>
<keyword evidence="7" id="KW-1185">Reference proteome</keyword>
<evidence type="ECO:0000256" key="3">
    <source>
        <dbReference type="ARBA" id="ARBA00022630"/>
    </source>
</evidence>
<reference evidence="7" key="2">
    <citation type="journal article" date="2018" name="Nat. Commun.">
        <title>Extreme sensitivity to ultraviolet light in the fungal pathogen causing white-nose syndrome of bats.</title>
        <authorList>
            <person name="Palmer J.M."/>
            <person name="Drees K.P."/>
            <person name="Foster J.T."/>
            <person name="Lindner D.L."/>
        </authorList>
    </citation>
    <scope>NUCLEOTIDE SEQUENCE [LARGE SCALE GENOMIC DNA]</scope>
    <source>
        <strain evidence="7">UAMH 10579</strain>
    </source>
</reference>
<comment type="similarity">
    <text evidence="2">Belongs to the oxygen-dependent FAD-linked oxidoreductase family.</text>
</comment>
<evidence type="ECO:0000313" key="7">
    <source>
        <dbReference type="Proteomes" id="UP000091956"/>
    </source>
</evidence>
<reference evidence="6 7" key="1">
    <citation type="submission" date="2016-03" db="EMBL/GenBank/DDBJ databases">
        <title>Comparative genomics of Pseudogymnoascus destructans, the fungus causing white-nose syndrome of bats.</title>
        <authorList>
            <person name="Palmer J.M."/>
            <person name="Drees K.P."/>
            <person name="Foster J.T."/>
            <person name="Lindner D.L."/>
        </authorList>
    </citation>
    <scope>NUCLEOTIDE SEQUENCE [LARGE SCALE GENOMIC DNA]</scope>
    <source>
        <strain evidence="6 7">UAMH 10579</strain>
    </source>
</reference>
<dbReference type="RefSeq" id="XP_018125930.1">
    <property type="nucleotide sequence ID" value="XM_018279418.1"/>
</dbReference>
<proteinExistence type="inferred from homology"/>
<organism evidence="6 7">
    <name type="scientific">Pseudogymnoascus verrucosus</name>
    <dbReference type="NCBI Taxonomy" id="342668"/>
    <lineage>
        <taxon>Eukaryota</taxon>
        <taxon>Fungi</taxon>
        <taxon>Dikarya</taxon>
        <taxon>Ascomycota</taxon>
        <taxon>Pezizomycotina</taxon>
        <taxon>Leotiomycetes</taxon>
        <taxon>Thelebolales</taxon>
        <taxon>Thelebolaceae</taxon>
        <taxon>Pseudogymnoascus</taxon>
    </lineage>
</organism>
<keyword evidence="4" id="KW-0274">FAD</keyword>
<dbReference type="EMBL" id="KV460271">
    <property type="protein sequence ID" value="OBT92197.1"/>
    <property type="molecule type" value="Genomic_DNA"/>
</dbReference>
<dbReference type="GO" id="GO:0016491">
    <property type="term" value="F:oxidoreductase activity"/>
    <property type="evidence" value="ECO:0007669"/>
    <property type="project" value="UniProtKB-KW"/>
</dbReference>
<dbReference type="AlphaFoldDB" id="A0A1B8G8Q6"/>
<dbReference type="InterPro" id="IPR016169">
    <property type="entry name" value="FAD-bd_PCMH_sub2"/>
</dbReference>
<evidence type="ECO:0000256" key="5">
    <source>
        <dbReference type="ARBA" id="ARBA00023002"/>
    </source>
</evidence>
<protein>
    <recommendedName>
        <fullName evidence="8">FAD-binding PCMH-type domain-containing protein</fullName>
    </recommendedName>
</protein>
<gene>
    <name evidence="6" type="ORF">VE01_10011</name>
</gene>
<evidence type="ECO:0000256" key="1">
    <source>
        <dbReference type="ARBA" id="ARBA00001974"/>
    </source>
</evidence>
<dbReference type="GeneID" id="28843397"/>
<evidence type="ECO:0000256" key="2">
    <source>
        <dbReference type="ARBA" id="ARBA00005466"/>
    </source>
</evidence>
<dbReference type="Proteomes" id="UP000091956">
    <property type="component" value="Unassembled WGS sequence"/>
</dbReference>
<accession>A0A1B8G8Q6</accession>
<dbReference type="STRING" id="342668.A0A1B8G8Q6"/>
<keyword evidence="5" id="KW-0560">Oxidoreductase</keyword>
<dbReference type="InterPro" id="IPR050416">
    <property type="entry name" value="FAD-linked_Oxidoreductase"/>
</dbReference>
<dbReference type="OrthoDB" id="415825at2759"/>
<name>A0A1B8G8Q6_9PEZI</name>
<dbReference type="PANTHER" id="PTHR42973">
    <property type="entry name" value="BINDING OXIDOREDUCTASE, PUTATIVE (AFU_ORTHOLOGUE AFUA_1G17690)-RELATED"/>
    <property type="match status" value="1"/>
</dbReference>
<comment type="cofactor">
    <cofactor evidence="1">
        <name>FAD</name>
        <dbReference type="ChEBI" id="CHEBI:57692"/>
    </cofactor>
</comment>
<dbReference type="InterPro" id="IPR036318">
    <property type="entry name" value="FAD-bd_PCMH-like_sf"/>
</dbReference>
<evidence type="ECO:0000256" key="4">
    <source>
        <dbReference type="ARBA" id="ARBA00022827"/>
    </source>
</evidence>
<dbReference type="SUPFAM" id="SSF56176">
    <property type="entry name" value="FAD-binding/transporter-associated domain-like"/>
    <property type="match status" value="1"/>
</dbReference>
<evidence type="ECO:0008006" key="8">
    <source>
        <dbReference type="Google" id="ProtNLM"/>
    </source>
</evidence>
<evidence type="ECO:0000313" key="6">
    <source>
        <dbReference type="EMBL" id="OBT92197.1"/>
    </source>
</evidence>
<sequence length="274" mass="30176">MGGFTLAGGQGFFMRGWGATVDQWVTELEVVVPDGSLIRANASENADVFWAARGSGQGFFGVVTKFWPNGKLFNEVLTLAIEQNEKTPKYGTEVAVCTFFPEKFNPTIESDEISEPSSLMMSITAAAYVDSISEAETLLSAFDYVPDGLAEVVAGPAPVILKSWKEVFQEQDMLVPYGNGEIWHIDSILNDPSIPLPEMIEAIKPSQTQLPTRQSVGVIYIGDTYPDVGKMAFSLPQQYYISTFTCTKNPTKIPALRNWMKNVYREAEKVACEA</sequence>